<dbReference type="NCBIfam" id="NF002367">
    <property type="entry name" value="PRK01346.1-4"/>
    <property type="match status" value="1"/>
</dbReference>
<feature type="domain" description="Enhanced intracellular survival protein" evidence="4">
    <location>
        <begin position="301"/>
        <end position="404"/>
    </location>
</feature>
<feature type="binding site" evidence="3">
    <location>
        <begin position="113"/>
        <end position="114"/>
    </location>
    <ligand>
        <name>acetyl-CoA</name>
        <dbReference type="ChEBI" id="CHEBI:57288"/>
    </ligand>
</feature>
<reference evidence="7" key="1">
    <citation type="journal article" date="2019" name="Int. J. Syst. Evol. Microbiol.">
        <title>The Global Catalogue of Microorganisms (GCM) 10K type strain sequencing project: providing services to taxonomists for standard genome sequencing and annotation.</title>
        <authorList>
            <consortium name="The Broad Institute Genomics Platform"/>
            <consortium name="The Broad Institute Genome Sequencing Center for Infectious Disease"/>
            <person name="Wu L."/>
            <person name="Ma J."/>
        </authorList>
    </citation>
    <scope>NUCLEOTIDE SEQUENCE [LARGE SCALE GENOMIC DNA]</scope>
    <source>
        <strain evidence="7">JCM 16548</strain>
    </source>
</reference>
<comment type="subunit">
    <text evidence="3">Homohexamer; trimer of dimers.</text>
</comment>
<gene>
    <name evidence="6" type="primary">eis2</name>
    <name evidence="6" type="ORF">GCM10022204_20380</name>
</gene>
<dbReference type="SUPFAM" id="SSF55718">
    <property type="entry name" value="SCP-like"/>
    <property type="match status" value="1"/>
</dbReference>
<dbReference type="InterPro" id="IPR041380">
    <property type="entry name" value="Acetyltransf_17"/>
</dbReference>
<dbReference type="PANTHER" id="PTHR37817">
    <property type="entry name" value="N-ACETYLTRANSFERASE EIS"/>
    <property type="match status" value="1"/>
</dbReference>
<accession>A0ABP7DB25</accession>
<dbReference type="HAMAP" id="MF_01812">
    <property type="entry name" value="Eis"/>
    <property type="match status" value="1"/>
</dbReference>
<proteinExistence type="inferred from homology"/>
<dbReference type="InterPro" id="IPR051554">
    <property type="entry name" value="Acetyltransferase_Eis"/>
</dbReference>
<dbReference type="Pfam" id="PF17668">
    <property type="entry name" value="Acetyltransf_17"/>
    <property type="match status" value="1"/>
</dbReference>
<dbReference type="InterPro" id="IPR025559">
    <property type="entry name" value="Eis_dom"/>
</dbReference>
<dbReference type="Proteomes" id="UP001500051">
    <property type="component" value="Unassembled WGS sequence"/>
</dbReference>
<organism evidence="6 7">
    <name type="scientific">Microlunatus aurantiacus</name>
    <dbReference type="NCBI Taxonomy" id="446786"/>
    <lineage>
        <taxon>Bacteria</taxon>
        <taxon>Bacillati</taxon>
        <taxon>Actinomycetota</taxon>
        <taxon>Actinomycetes</taxon>
        <taxon>Propionibacteriales</taxon>
        <taxon>Propionibacteriaceae</taxon>
        <taxon>Microlunatus</taxon>
    </lineage>
</organism>
<dbReference type="InterPro" id="IPR016181">
    <property type="entry name" value="Acyl_CoA_acyltransferase"/>
</dbReference>
<comment type="similarity">
    <text evidence="3">Belongs to the acetyltransferase Eis family.</text>
</comment>
<dbReference type="Gene3D" id="3.30.1050.10">
    <property type="entry name" value="SCP2 sterol-binding domain"/>
    <property type="match status" value="1"/>
</dbReference>
<evidence type="ECO:0000313" key="7">
    <source>
        <dbReference type="Proteomes" id="UP001500051"/>
    </source>
</evidence>
<dbReference type="InterPro" id="IPR022902">
    <property type="entry name" value="NAcTrfase_Eis"/>
</dbReference>
<dbReference type="Pfam" id="PF13530">
    <property type="entry name" value="SCP2_2"/>
    <property type="match status" value="1"/>
</dbReference>
<dbReference type="Pfam" id="PF13527">
    <property type="entry name" value="Acetyltransf_9"/>
    <property type="match status" value="1"/>
</dbReference>
<name>A0ABP7DB25_9ACTN</name>
<dbReference type="SUPFAM" id="SSF55729">
    <property type="entry name" value="Acyl-CoA N-acyltransferases (Nat)"/>
    <property type="match status" value="1"/>
</dbReference>
<keyword evidence="2 3" id="KW-0012">Acyltransferase</keyword>
<feature type="active site" description="Proton donor" evidence="3">
    <location>
        <position position="118"/>
    </location>
</feature>
<evidence type="ECO:0000256" key="1">
    <source>
        <dbReference type="ARBA" id="ARBA00022679"/>
    </source>
</evidence>
<feature type="binding site" evidence="3">
    <location>
        <begin position="77"/>
        <end position="79"/>
    </location>
    <ligand>
        <name>acetyl-CoA</name>
        <dbReference type="ChEBI" id="CHEBI:57288"/>
    </ligand>
</feature>
<evidence type="ECO:0000256" key="2">
    <source>
        <dbReference type="ARBA" id="ARBA00023315"/>
    </source>
</evidence>
<feature type="active site" description="Proton acceptor; via carboxylate" evidence="3">
    <location>
        <position position="407"/>
    </location>
</feature>
<dbReference type="PANTHER" id="PTHR37817:SF1">
    <property type="entry name" value="N-ACETYLTRANSFERASE EIS"/>
    <property type="match status" value="1"/>
</dbReference>
<sequence length="407" mass="44757">MLTDVTEATSQDYLKAVMRGFHGEYDGQSWDLDRRLFEPGRCFGFTAGDRWVASCGAFTRTMTTPGGSVPIGAVTIVTVAPTHRRQGLLSAMMRHQLADIHRRKEPVALLWASESAIYGRFGYGSAVPRLVVTGRTTDTAFLPGVDLGGGWVEEVSAEEYGAVVPDLHARLLPDRPGALDRSAVFWERDLTDRPESRKGAPPVRYALHFDVSGQLDGYARFKVTSPWTGDLPDAEVEIVEIDAADVTARAGLWRFLFDLDLVRRFRCHGLAVDEPLRYLLANPRILITTLTDSTYVRIVDLPKALAGRRYGADLDVVVQVSDPLLAHNDGTYRLQAAAGAQARVTRAGRRRPDLSLGIRELGSIYLGGTSLTALHRAGRVSERTPGAVAAMTMAFDWPQQPYCPDDF</sequence>
<dbReference type="Gene3D" id="3.40.630.30">
    <property type="match status" value="2"/>
</dbReference>
<evidence type="ECO:0000259" key="4">
    <source>
        <dbReference type="Pfam" id="PF13530"/>
    </source>
</evidence>
<evidence type="ECO:0000256" key="3">
    <source>
        <dbReference type="HAMAP-Rule" id="MF_01812"/>
    </source>
</evidence>
<feature type="domain" description="Eis-like acetyltransferase" evidence="5">
    <location>
        <begin position="177"/>
        <end position="298"/>
    </location>
</feature>
<evidence type="ECO:0000313" key="6">
    <source>
        <dbReference type="EMBL" id="GAA3703122.1"/>
    </source>
</evidence>
<dbReference type="InterPro" id="IPR036527">
    <property type="entry name" value="SCP2_sterol-bd_dom_sf"/>
</dbReference>
<evidence type="ECO:0000259" key="5">
    <source>
        <dbReference type="Pfam" id="PF17668"/>
    </source>
</evidence>
<keyword evidence="1 3" id="KW-0808">Transferase</keyword>
<feature type="binding site" evidence="3">
    <location>
        <begin position="85"/>
        <end position="90"/>
    </location>
    <ligand>
        <name>acetyl-CoA</name>
        <dbReference type="ChEBI" id="CHEBI:57288"/>
    </ligand>
</feature>
<protein>
    <submittedName>
        <fullName evidence="6">Amikacin resistance N-acetyltransferase Eis2</fullName>
    </submittedName>
</protein>
<dbReference type="EMBL" id="BAAAYX010000004">
    <property type="protein sequence ID" value="GAA3703122.1"/>
    <property type="molecule type" value="Genomic_DNA"/>
</dbReference>
<comment type="caution">
    <text evidence="6">The sequence shown here is derived from an EMBL/GenBank/DDBJ whole genome shotgun (WGS) entry which is preliminary data.</text>
</comment>
<keyword evidence="7" id="KW-1185">Reference proteome</keyword>